<organism evidence="8 9">
    <name type="scientific">Pseudaeromonas paramecii</name>
    <dbReference type="NCBI Taxonomy" id="2138166"/>
    <lineage>
        <taxon>Bacteria</taxon>
        <taxon>Pseudomonadati</taxon>
        <taxon>Pseudomonadota</taxon>
        <taxon>Gammaproteobacteria</taxon>
        <taxon>Aeromonadales</taxon>
        <taxon>Aeromonadaceae</taxon>
        <taxon>Pseudaeromonas</taxon>
    </lineage>
</organism>
<keyword evidence="5 6" id="KW-0732">Signal</keyword>
<evidence type="ECO:0000256" key="2">
    <source>
        <dbReference type="ARBA" id="ARBA00008814"/>
    </source>
</evidence>
<dbReference type="Proteomes" id="UP001501321">
    <property type="component" value="Unassembled WGS sequence"/>
</dbReference>
<evidence type="ECO:0000259" key="7">
    <source>
        <dbReference type="Pfam" id="PF01497"/>
    </source>
</evidence>
<dbReference type="CDD" id="cd01146">
    <property type="entry name" value="FhuD"/>
    <property type="match status" value="1"/>
</dbReference>
<keyword evidence="4" id="KW-0408">Iron</keyword>
<dbReference type="InterPro" id="IPR051313">
    <property type="entry name" value="Bact_iron-sidero_bind"/>
</dbReference>
<accession>A0ABP8Q3U8</accession>
<evidence type="ECO:0000256" key="5">
    <source>
        <dbReference type="ARBA" id="ARBA00022729"/>
    </source>
</evidence>
<comment type="caution">
    <text evidence="8">The sequence shown here is derived from an EMBL/GenBank/DDBJ whole genome shotgun (WGS) entry which is preliminary data.</text>
</comment>
<name>A0ABP8Q3U8_9GAMM</name>
<feature type="chain" id="PRO_5046261137" evidence="6">
    <location>
        <begin position="22"/>
        <end position="320"/>
    </location>
</feature>
<comment type="similarity">
    <text evidence="2">Belongs to the bacterial solute-binding protein 8 family.</text>
</comment>
<keyword evidence="4" id="KW-0410">Iron transport</keyword>
<evidence type="ECO:0000256" key="4">
    <source>
        <dbReference type="ARBA" id="ARBA00022496"/>
    </source>
</evidence>
<evidence type="ECO:0000256" key="6">
    <source>
        <dbReference type="SAM" id="SignalP"/>
    </source>
</evidence>
<evidence type="ECO:0000313" key="8">
    <source>
        <dbReference type="EMBL" id="GAA4497235.1"/>
    </source>
</evidence>
<gene>
    <name evidence="8" type="ORF">GCM10023095_13490</name>
</gene>
<dbReference type="PANTHER" id="PTHR30532">
    <property type="entry name" value="IRON III DICITRATE-BINDING PERIPLASMIC PROTEIN"/>
    <property type="match status" value="1"/>
</dbReference>
<proteinExistence type="inferred from homology"/>
<evidence type="ECO:0000313" key="9">
    <source>
        <dbReference type="Proteomes" id="UP001501321"/>
    </source>
</evidence>
<keyword evidence="4" id="KW-0406">Ion transport</keyword>
<keyword evidence="9" id="KW-1185">Reference proteome</keyword>
<dbReference type="SUPFAM" id="SSF53807">
    <property type="entry name" value="Helical backbone' metal receptor"/>
    <property type="match status" value="1"/>
</dbReference>
<feature type="signal peptide" evidence="6">
    <location>
        <begin position="1"/>
        <end position="21"/>
    </location>
</feature>
<dbReference type="RefSeq" id="WP_345011332.1">
    <property type="nucleotide sequence ID" value="NZ_BAABFC010000009.1"/>
</dbReference>
<evidence type="ECO:0000256" key="1">
    <source>
        <dbReference type="ARBA" id="ARBA00004196"/>
    </source>
</evidence>
<dbReference type="Pfam" id="PF01497">
    <property type="entry name" value="Peripla_BP_2"/>
    <property type="match status" value="1"/>
</dbReference>
<evidence type="ECO:0000256" key="3">
    <source>
        <dbReference type="ARBA" id="ARBA00022448"/>
    </source>
</evidence>
<comment type="subcellular location">
    <subcellularLocation>
        <location evidence="1">Cell envelope</location>
    </subcellularLocation>
</comment>
<dbReference type="InterPro" id="IPR002491">
    <property type="entry name" value="ABC_transptr_periplasmic_BD"/>
</dbReference>
<dbReference type="EMBL" id="BAABFC010000009">
    <property type="protein sequence ID" value="GAA4497235.1"/>
    <property type="molecule type" value="Genomic_DNA"/>
</dbReference>
<keyword evidence="3" id="KW-0813">Transport</keyword>
<feature type="domain" description="Fe/B12 periplasmic-binding" evidence="7">
    <location>
        <begin position="86"/>
        <end position="291"/>
    </location>
</feature>
<reference evidence="9" key="1">
    <citation type="journal article" date="2019" name="Int. J. Syst. Evol. Microbiol.">
        <title>The Global Catalogue of Microorganisms (GCM) 10K type strain sequencing project: providing services to taxonomists for standard genome sequencing and annotation.</title>
        <authorList>
            <consortium name="The Broad Institute Genomics Platform"/>
            <consortium name="The Broad Institute Genome Sequencing Center for Infectious Disease"/>
            <person name="Wu L."/>
            <person name="Ma J."/>
        </authorList>
    </citation>
    <scope>NUCLEOTIDE SEQUENCE [LARGE SCALE GENOMIC DNA]</scope>
    <source>
        <strain evidence="9">JCM 32226</strain>
    </source>
</reference>
<protein>
    <submittedName>
        <fullName evidence="8">Amonabactin ABC transporter substrate-binding protein</fullName>
    </submittedName>
</protein>
<dbReference type="PANTHER" id="PTHR30532:SF25">
    <property type="entry name" value="IRON(III) DICITRATE-BINDING PERIPLASMIC PROTEIN"/>
    <property type="match status" value="1"/>
</dbReference>
<sequence>MNKWRKVSVLTLMLGVLLAHACQSRLHAAELIQVTDALGRSVSLPAQPQRIVALGELDLDCLLALGIQPVATTAGRGQLGVAHYLQSQRLPDGQPVSSLPLVGLFSQPSLDKLIQVRPDLILTSSVLDPRVLAQLSQVAPTLFIAKPEEPWKTVFSRLAGWLGREETAQAFLAEYQARAGALQARWADRADRQISIVRWDPKGPGFMQADSFASLVARDAGLSRPVAQQVPGVKHSPPLSLEALSSLDGDWLFMGVLDPKGQQAQTLDQLASQPLFARLKAVQAGHLVLMDGSMWTSNGGPLAALGVQQDLAAALDGAAP</sequence>
<dbReference type="Gene3D" id="3.40.50.1980">
    <property type="entry name" value="Nitrogenase molybdenum iron protein domain"/>
    <property type="match status" value="2"/>
</dbReference>